<evidence type="ECO:0000313" key="2">
    <source>
        <dbReference type="Proteomes" id="UP000032142"/>
    </source>
</evidence>
<dbReference type="EMBL" id="KN409707">
    <property type="protein sequence ID" value="KHG18044.1"/>
    <property type="molecule type" value="Genomic_DNA"/>
</dbReference>
<reference evidence="2" key="1">
    <citation type="submission" date="2014-09" db="EMBL/GenBank/DDBJ databases">
        <authorList>
            <person name="Mudge J."/>
            <person name="Ramaraj T."/>
            <person name="Lindquist I.E."/>
            <person name="Bharti A.K."/>
            <person name="Sundararajan A."/>
            <person name="Cameron C.T."/>
            <person name="Woodward J.E."/>
            <person name="May G.D."/>
            <person name="Brubaker C."/>
            <person name="Broadhvest J."/>
            <person name="Wilkins T.A."/>
        </authorList>
    </citation>
    <scope>NUCLEOTIDE SEQUENCE</scope>
    <source>
        <strain evidence="2">cv. AKA8401</strain>
    </source>
</reference>
<sequence length="39" mass="4515">MGQRKKSTWLGLFHTGRPHTRAYLVESSMTYTGRPHARV</sequence>
<protein>
    <submittedName>
        <fullName evidence="1">Uncharacterized protein</fullName>
    </submittedName>
</protein>
<dbReference type="AlphaFoldDB" id="A0A0B0P1M3"/>
<evidence type="ECO:0000313" key="1">
    <source>
        <dbReference type="EMBL" id="KHG18044.1"/>
    </source>
</evidence>
<dbReference type="Proteomes" id="UP000032142">
    <property type="component" value="Unassembled WGS sequence"/>
</dbReference>
<organism evidence="1 2">
    <name type="scientific">Gossypium arboreum</name>
    <name type="common">Tree cotton</name>
    <name type="synonym">Gossypium nanking</name>
    <dbReference type="NCBI Taxonomy" id="29729"/>
    <lineage>
        <taxon>Eukaryota</taxon>
        <taxon>Viridiplantae</taxon>
        <taxon>Streptophyta</taxon>
        <taxon>Embryophyta</taxon>
        <taxon>Tracheophyta</taxon>
        <taxon>Spermatophyta</taxon>
        <taxon>Magnoliopsida</taxon>
        <taxon>eudicotyledons</taxon>
        <taxon>Gunneridae</taxon>
        <taxon>Pentapetalae</taxon>
        <taxon>rosids</taxon>
        <taxon>malvids</taxon>
        <taxon>Malvales</taxon>
        <taxon>Malvaceae</taxon>
        <taxon>Malvoideae</taxon>
        <taxon>Gossypium</taxon>
    </lineage>
</organism>
<keyword evidence="2" id="KW-1185">Reference proteome</keyword>
<name>A0A0B0P1M3_GOSAR</name>
<proteinExistence type="predicted"/>
<gene>
    <name evidence="1" type="ORF">F383_04061</name>
</gene>
<accession>A0A0B0P1M3</accession>